<comment type="subcellular location">
    <subcellularLocation>
        <location evidence="1">Nucleus</location>
    </subcellularLocation>
</comment>
<dbReference type="GO" id="GO:0003682">
    <property type="term" value="F:chromatin binding"/>
    <property type="evidence" value="ECO:0007669"/>
    <property type="project" value="TreeGrafter"/>
</dbReference>
<reference evidence="9" key="2">
    <citation type="submission" date="2022-01" db="EMBL/GenBank/DDBJ databases">
        <authorList>
            <person name="Hirooka S."/>
            <person name="Miyagishima S.Y."/>
        </authorList>
    </citation>
    <scope>NUCLEOTIDE SEQUENCE</scope>
    <source>
        <strain evidence="9">NBRC 102759</strain>
    </source>
</reference>
<reference evidence="9" key="1">
    <citation type="journal article" date="2022" name="Proc. Natl. Acad. Sci. U.S.A.">
        <title>Life cycle and functional genomics of the unicellular red alga Galdieria for elucidating algal and plant evolution and industrial use.</title>
        <authorList>
            <person name="Hirooka S."/>
            <person name="Itabashi T."/>
            <person name="Ichinose T.M."/>
            <person name="Onuma R."/>
            <person name="Fujiwara T."/>
            <person name="Yamashita S."/>
            <person name="Jong L.W."/>
            <person name="Tomita R."/>
            <person name="Iwane A.H."/>
            <person name="Miyagishima S.Y."/>
        </authorList>
    </citation>
    <scope>NUCLEOTIDE SEQUENCE</scope>
    <source>
        <strain evidence="9">NBRC 102759</strain>
    </source>
</reference>
<dbReference type="InterPro" id="IPR037813">
    <property type="entry name" value="TAF2"/>
</dbReference>
<evidence type="ECO:0000256" key="6">
    <source>
        <dbReference type="ARBA" id="ARBA00023242"/>
    </source>
</evidence>
<dbReference type="EMBL" id="BQMJ01000036">
    <property type="protein sequence ID" value="GJQ12721.1"/>
    <property type="molecule type" value="Genomic_DNA"/>
</dbReference>
<dbReference type="PANTHER" id="PTHR15137:SF9">
    <property type="entry name" value="TRANSCRIPTION INITIATION FACTOR TFIID SUBUNIT 2"/>
    <property type="match status" value="1"/>
</dbReference>
<keyword evidence="4" id="KW-0805">Transcription regulation</keyword>
<dbReference type="Pfam" id="PF25316">
    <property type="entry name" value="TAF2_3rd"/>
    <property type="match status" value="1"/>
</dbReference>
<dbReference type="GO" id="GO:0000976">
    <property type="term" value="F:transcription cis-regulatory region binding"/>
    <property type="evidence" value="ECO:0007669"/>
    <property type="project" value="TreeGrafter"/>
</dbReference>
<sequence length="1194" mass="138469">MLNSNRHLDREQVYPRRVIHEEIWVSVDLTAQILECRAKLTVDVSNEEQEYVDLDFAIENVEKCQVNETEAKFEIIRSISDTMEAQRQIETKSFQIQELEQKLSSPFVCKPYLRVFLPNKPTQEQPLTKKSSPHNDETLDKLSASQSNIYSIQVIYQLMGSNASVLFRQFDSHSYVYIDGFLTGAYHWIPCVDNLRDRYTFTLRITVATDLFAIASGDVEDTILSDDETSVAYHYRIGNTLPCDVSFIVGPFKVLPDPVYPASITYFVLPGNTKWLANTTRFLSKLVPKMQSVFPQVGFPFSSFKIVFLGKGDGRHGQGQSFAGGLCLVPGDWLYGEDIIDQVFYIRPKLVNLFCSLYIGDNGLLAPQSAKDIWLVHGLQQFLGMHLLKDLFGNNWCKTRYLELAQYLYHSLDGGGYLVNDDDHLRSPKLYKKSAKVRSLLIIYMISKRMSTQSIISAAEKMIMSHSDLKFSDLEMVDLVSHFVSTLSSRNVNAMMEFISRWTRSCDILKLRCGYRYDSKKKFVELAVKQSIITFRPQDGKRMERDLDSESTKVSMFKGGLTVQVMEMEGAHDHLLEMDSDILLVELPTSTRRMKQHHRKHSKGSLKESESIISPTEGNLDEEGVIIEKDPVLWVRIDPDQEWILKFVEFRRSERDSISCLRNCRDVWGQLEALKTLMTRTKGRVSLTSIRCLEQILADSRYYFQVRGECARCLAKCYTTNDRLMGLEALLKFLRNKYFDEHGNVLSNRFDDISEYFVKCAVIQAIAQALHPISFPVFGYDPKFSLNLASFQVTHIQESLPHDVLQLLLSLLEQNDTAYPSLFGDCFYLHNLIITCAICSFYAKDQITRHRVYKQLFRYLKREEAMPSYHHIITGASLKGLTILQLGGFLRIPNDWEPILVSDTEGLVSNERESNEWEKALWKSFRSCNLFLTKVAMECLFHLYGGHIEFLEWLLVAWIENRLERYERTRKSAIRLLQKQVALRATLRNRLRKYDEQSIQFCLGWLRWMVEEKDCAVQSEGLKVAKQIWGSYIPLCLLTNEEYERERNERKKSHKERRELDYRLEGRKMVVLPAREQSSSFSLHTQQQSSERDMEGMFQQQDSLALMNEQVTQEQSVEDSSLHLVKEMMERIKETCSLDSEDEHYMRSFLEQGCQGSNVNSVQLSLRKFGLEKLLVRWQQQKSSNEFQTPQEFD</sequence>
<evidence type="ECO:0000256" key="4">
    <source>
        <dbReference type="ARBA" id="ARBA00023015"/>
    </source>
</evidence>
<keyword evidence="5" id="KW-0804">Transcription</keyword>
<keyword evidence="10" id="KW-1185">Reference proteome</keyword>
<name>A0A9C7PZG2_9RHOD</name>
<dbReference type="PANTHER" id="PTHR15137">
    <property type="entry name" value="TRANSCRIPTION INITIATION FACTOR TFIID"/>
    <property type="match status" value="1"/>
</dbReference>
<feature type="compositionally biased region" description="Basic residues" evidence="7">
    <location>
        <begin position="594"/>
        <end position="604"/>
    </location>
</feature>
<dbReference type="Proteomes" id="UP001061958">
    <property type="component" value="Unassembled WGS sequence"/>
</dbReference>
<proteinExistence type="inferred from homology"/>
<evidence type="ECO:0000313" key="10">
    <source>
        <dbReference type="Proteomes" id="UP001061958"/>
    </source>
</evidence>
<evidence type="ECO:0000256" key="1">
    <source>
        <dbReference type="ARBA" id="ARBA00004123"/>
    </source>
</evidence>
<dbReference type="Gene3D" id="1.10.390.10">
    <property type="entry name" value="Neutral Protease Domain 2"/>
    <property type="match status" value="1"/>
</dbReference>
<dbReference type="GO" id="GO:0016251">
    <property type="term" value="F:RNA polymerase II general transcription initiation factor activity"/>
    <property type="evidence" value="ECO:0007669"/>
    <property type="project" value="TreeGrafter"/>
</dbReference>
<organism evidence="9 10">
    <name type="scientific">Galdieria partita</name>
    <dbReference type="NCBI Taxonomy" id="83374"/>
    <lineage>
        <taxon>Eukaryota</taxon>
        <taxon>Rhodophyta</taxon>
        <taxon>Bangiophyceae</taxon>
        <taxon>Galdieriales</taxon>
        <taxon>Galdieriaceae</taxon>
        <taxon>Galdieria</taxon>
    </lineage>
</organism>
<evidence type="ECO:0000256" key="3">
    <source>
        <dbReference type="ARBA" id="ARBA00017363"/>
    </source>
</evidence>
<evidence type="ECO:0000256" key="5">
    <source>
        <dbReference type="ARBA" id="ARBA00023163"/>
    </source>
</evidence>
<dbReference type="SUPFAM" id="SSF48371">
    <property type="entry name" value="ARM repeat"/>
    <property type="match status" value="1"/>
</dbReference>
<accession>A0A9C7PZG2</accession>
<evidence type="ECO:0000256" key="2">
    <source>
        <dbReference type="ARBA" id="ARBA00010937"/>
    </source>
</evidence>
<feature type="region of interest" description="Disordered" evidence="7">
    <location>
        <begin position="594"/>
        <end position="614"/>
    </location>
</feature>
<dbReference type="GO" id="GO:0005669">
    <property type="term" value="C:transcription factor TFIID complex"/>
    <property type="evidence" value="ECO:0007669"/>
    <property type="project" value="InterPro"/>
</dbReference>
<dbReference type="InterPro" id="IPR057345">
    <property type="entry name" value="Ig-like_TAF2"/>
</dbReference>
<dbReference type="InterPro" id="IPR027268">
    <property type="entry name" value="Peptidase_M4/M1_CTD_sf"/>
</dbReference>
<dbReference type="AlphaFoldDB" id="A0A9C7PZG2"/>
<evidence type="ECO:0000313" key="9">
    <source>
        <dbReference type="EMBL" id="GJQ12721.1"/>
    </source>
</evidence>
<dbReference type="SUPFAM" id="SSF63737">
    <property type="entry name" value="Leukotriene A4 hydrolase N-terminal domain"/>
    <property type="match status" value="1"/>
</dbReference>
<dbReference type="OrthoDB" id="308861at2759"/>
<evidence type="ECO:0000256" key="7">
    <source>
        <dbReference type="SAM" id="MobiDB-lite"/>
    </source>
</evidence>
<dbReference type="Gene3D" id="2.60.40.1730">
    <property type="entry name" value="tricorn interacting facor f3 domain"/>
    <property type="match status" value="1"/>
</dbReference>
<comment type="caution">
    <text evidence="9">The sequence shown here is derived from an EMBL/GenBank/DDBJ whole genome shotgun (WGS) entry which is preliminary data.</text>
</comment>
<evidence type="ECO:0000259" key="8">
    <source>
        <dbReference type="Pfam" id="PF25316"/>
    </source>
</evidence>
<dbReference type="InterPro" id="IPR042097">
    <property type="entry name" value="Aminopeptidase_N-like_N_sf"/>
</dbReference>
<gene>
    <name evidence="9" type="ORF">GpartN1_g4512.t1</name>
</gene>
<dbReference type="InterPro" id="IPR016024">
    <property type="entry name" value="ARM-type_fold"/>
</dbReference>
<protein>
    <recommendedName>
        <fullName evidence="3">Transcription initiation factor TFIID subunit 2</fullName>
    </recommendedName>
</protein>
<feature type="domain" description="Transcription initiation factor TFIID subunit 2 Ig-like" evidence="8">
    <location>
        <begin position="510"/>
        <end position="647"/>
    </location>
</feature>
<comment type="similarity">
    <text evidence="2">Belongs to the TAF2 family.</text>
</comment>
<dbReference type="GO" id="GO:0006367">
    <property type="term" value="P:transcription initiation at RNA polymerase II promoter"/>
    <property type="evidence" value="ECO:0007669"/>
    <property type="project" value="TreeGrafter"/>
</dbReference>
<keyword evidence="6" id="KW-0539">Nucleus</keyword>